<keyword evidence="7" id="KW-0472">Membrane</keyword>
<dbReference type="GO" id="GO:0016301">
    <property type="term" value="F:kinase activity"/>
    <property type="evidence" value="ECO:0007669"/>
    <property type="project" value="UniProtKB-KW"/>
</dbReference>
<evidence type="ECO:0000256" key="3">
    <source>
        <dbReference type="ARBA" id="ARBA00022777"/>
    </source>
</evidence>
<feature type="transmembrane region" description="Helical" evidence="7">
    <location>
        <begin position="360"/>
        <end position="382"/>
    </location>
</feature>
<dbReference type="InterPro" id="IPR003594">
    <property type="entry name" value="HATPase_dom"/>
</dbReference>
<feature type="transmembrane region" description="Helical" evidence="7">
    <location>
        <begin position="289"/>
        <end position="310"/>
    </location>
</feature>
<keyword evidence="4" id="KW-0067">ATP-binding</keyword>
<dbReference type="InterPro" id="IPR050640">
    <property type="entry name" value="Bact_2-comp_sensor_kinase"/>
</dbReference>
<evidence type="ECO:0000256" key="5">
    <source>
        <dbReference type="ARBA" id="ARBA00023012"/>
    </source>
</evidence>
<dbReference type="RefSeq" id="WP_209971034.1">
    <property type="nucleotide sequence ID" value="NZ_JAGGLB010000004.1"/>
</dbReference>
<evidence type="ECO:0000256" key="7">
    <source>
        <dbReference type="SAM" id="Phobius"/>
    </source>
</evidence>
<keyword evidence="2" id="KW-0547">Nucleotide-binding</keyword>
<keyword evidence="3 9" id="KW-0418">Kinase</keyword>
<keyword evidence="5" id="KW-0902">Two-component regulatory system</keyword>
<comment type="caution">
    <text evidence="9">The sequence shown here is derived from an EMBL/GenBank/DDBJ whole genome shotgun (WGS) entry which is preliminary data.</text>
</comment>
<dbReference type="Proteomes" id="UP001519287">
    <property type="component" value="Unassembled WGS sequence"/>
</dbReference>
<sequence>MKLLDDVWPRKPSSLKNRIIVYSVILLSLNLFLIGAISYRISSSTIYENVLKTNESIVNQTMDNIDFTLRSIEREAIYTFDGMDLFTYLQQVERDDPSSSNSELSQLLNRFISMIGHVEDILLVGHNGTVLSSRSSSIGYVFDLAGLSDLTSQSGGRFVWTYTVLESESVSRKLIGLTRAVYDHEGQYAGFLIVLLRENTLKNFYPDFAVKQVMLSDEDGTVISSNSNAAVGKQLDEQMRTISDSSAVRIIHESRFLVTSMTSSYSHWRLDVATPYSNVWRELVSGKKWLVALTIVCFVIFVTLIFVFAYRITLPLRHLNAVMDTLHRSEGDLERAKRRLSFRRSMIPFGRRRPSFRMQLAAGLLTCILMPIVFLIVVSYSFTRDVIEEKTLEVNQLNAVQIKKRIESYMSSLEKSIYYFYYDTELLQIMEQYRSKSILEDESLENVKLFLDDVIGQKRDIVYIDVYNADMKLLYESKTRNRAYSYPLPEKNDHDTSPLNDTYRDYDNVNMITFERRIANPHADALLGYAFFTFRESDLSATYGDAFQGGNVTMLINADGRIMSAASKHRIGQMLEPAYRSLINENYYEGSSAGDTPQGPVLLSYFKLGNTGWTIVHIASLDNIGDSMFRILFYDFLTLLASFAAIAVFILRYSARVSVPINELTRDVVDFADSLFGNSYIVSSRGDEVDQLTVNFRRIIARIDTLIKEVYEIRIKNNEAELKKQEAEFATLQAQINPHFLYNTLEIIRWKSEILADGDNEVSEIVTTLSEYFRISLSKGRQTTTLDKELEHVDSYLKIMGYRYKDKIDCQVETTAEVLSCTLPKITLQPIVENALYHGIRWKHGKGRIRISARLDAGMLQLTVRDDGIGMDSDQLEALRKRLVEESIEDTDEVRGGYGLRNTRQRLMMHFGDSCSFDMDSVSGEYTEVTISFPALKG</sequence>
<dbReference type="Gene3D" id="3.30.450.20">
    <property type="entry name" value="PAS domain"/>
    <property type="match status" value="1"/>
</dbReference>
<dbReference type="Pfam" id="PF02518">
    <property type="entry name" value="HATPase_c"/>
    <property type="match status" value="1"/>
</dbReference>
<dbReference type="EMBL" id="JAGGLB010000004">
    <property type="protein sequence ID" value="MBP1990249.1"/>
    <property type="molecule type" value="Genomic_DNA"/>
</dbReference>
<keyword evidence="10" id="KW-1185">Reference proteome</keyword>
<evidence type="ECO:0000256" key="1">
    <source>
        <dbReference type="ARBA" id="ARBA00022679"/>
    </source>
</evidence>
<evidence type="ECO:0000313" key="9">
    <source>
        <dbReference type="EMBL" id="MBP1990249.1"/>
    </source>
</evidence>
<keyword evidence="7" id="KW-0812">Transmembrane</keyword>
<evidence type="ECO:0000313" key="10">
    <source>
        <dbReference type="Proteomes" id="UP001519287"/>
    </source>
</evidence>
<feature type="transmembrane region" description="Helical" evidence="7">
    <location>
        <begin position="631"/>
        <end position="651"/>
    </location>
</feature>
<feature type="transmembrane region" description="Helical" evidence="7">
    <location>
        <begin position="20"/>
        <end position="39"/>
    </location>
</feature>
<evidence type="ECO:0000259" key="8">
    <source>
        <dbReference type="PROSITE" id="PS50109"/>
    </source>
</evidence>
<reference evidence="9 10" key="1">
    <citation type="submission" date="2021-03" db="EMBL/GenBank/DDBJ databases">
        <title>Genomic Encyclopedia of Type Strains, Phase IV (KMG-IV): sequencing the most valuable type-strain genomes for metagenomic binning, comparative biology and taxonomic classification.</title>
        <authorList>
            <person name="Goeker M."/>
        </authorList>
    </citation>
    <scope>NUCLEOTIDE SEQUENCE [LARGE SCALE GENOMIC DNA]</scope>
    <source>
        <strain evidence="9 10">DSM 26048</strain>
    </source>
</reference>
<dbReference type="Pfam" id="PF06580">
    <property type="entry name" value="His_kinase"/>
    <property type="match status" value="1"/>
</dbReference>
<feature type="coiled-coil region" evidence="6">
    <location>
        <begin position="708"/>
        <end position="735"/>
    </location>
</feature>
<keyword evidence="6" id="KW-0175">Coiled coil</keyword>
<dbReference type="SUPFAM" id="SSF55874">
    <property type="entry name" value="ATPase domain of HSP90 chaperone/DNA topoisomerase II/histidine kinase"/>
    <property type="match status" value="1"/>
</dbReference>
<dbReference type="SMART" id="SM00387">
    <property type="entry name" value="HATPase_c"/>
    <property type="match status" value="1"/>
</dbReference>
<feature type="domain" description="Histidine kinase" evidence="8">
    <location>
        <begin position="736"/>
        <end position="937"/>
    </location>
</feature>
<gene>
    <name evidence="9" type="ORF">J2Z66_001847</name>
</gene>
<dbReference type="Gene3D" id="3.30.565.10">
    <property type="entry name" value="Histidine kinase-like ATPase, C-terminal domain"/>
    <property type="match status" value="1"/>
</dbReference>
<accession>A0ABS4IRP6</accession>
<protein>
    <submittedName>
        <fullName evidence="9">Sensor histidine kinase YesM</fullName>
    </submittedName>
</protein>
<dbReference type="PANTHER" id="PTHR34220">
    <property type="entry name" value="SENSOR HISTIDINE KINASE YPDA"/>
    <property type="match status" value="1"/>
</dbReference>
<dbReference type="InterPro" id="IPR010559">
    <property type="entry name" value="Sig_transdc_His_kin_internal"/>
</dbReference>
<dbReference type="PANTHER" id="PTHR34220:SF7">
    <property type="entry name" value="SENSOR HISTIDINE KINASE YPDA"/>
    <property type="match status" value="1"/>
</dbReference>
<dbReference type="InterPro" id="IPR005467">
    <property type="entry name" value="His_kinase_dom"/>
</dbReference>
<evidence type="ECO:0000256" key="4">
    <source>
        <dbReference type="ARBA" id="ARBA00022840"/>
    </source>
</evidence>
<dbReference type="InterPro" id="IPR036890">
    <property type="entry name" value="HATPase_C_sf"/>
</dbReference>
<keyword evidence="7" id="KW-1133">Transmembrane helix</keyword>
<dbReference type="PROSITE" id="PS50109">
    <property type="entry name" value="HIS_KIN"/>
    <property type="match status" value="1"/>
</dbReference>
<keyword evidence="1" id="KW-0808">Transferase</keyword>
<proteinExistence type="predicted"/>
<organism evidence="9 10">
    <name type="scientific">Paenibacillus eucommiae</name>
    <dbReference type="NCBI Taxonomy" id="1355755"/>
    <lineage>
        <taxon>Bacteria</taxon>
        <taxon>Bacillati</taxon>
        <taxon>Bacillota</taxon>
        <taxon>Bacilli</taxon>
        <taxon>Bacillales</taxon>
        <taxon>Paenibacillaceae</taxon>
        <taxon>Paenibacillus</taxon>
    </lineage>
</organism>
<name>A0ABS4IRP6_9BACL</name>
<evidence type="ECO:0000256" key="6">
    <source>
        <dbReference type="SAM" id="Coils"/>
    </source>
</evidence>
<evidence type="ECO:0000256" key="2">
    <source>
        <dbReference type="ARBA" id="ARBA00022741"/>
    </source>
</evidence>